<dbReference type="Pfam" id="PF02687">
    <property type="entry name" value="FtsX"/>
    <property type="match status" value="1"/>
</dbReference>
<reference evidence="8" key="1">
    <citation type="submission" date="2020-10" db="EMBL/GenBank/DDBJ databases">
        <authorList>
            <person name="Gilroy R."/>
        </authorList>
    </citation>
    <scope>NUCLEOTIDE SEQUENCE</scope>
    <source>
        <strain evidence="8">CHK178-757</strain>
    </source>
</reference>
<evidence type="ECO:0000256" key="1">
    <source>
        <dbReference type="ARBA" id="ARBA00004651"/>
    </source>
</evidence>
<comment type="caution">
    <text evidence="8">The sequence shown here is derived from an EMBL/GenBank/DDBJ whole genome shotgun (WGS) entry which is preliminary data.</text>
</comment>
<feature type="transmembrane region" description="Helical" evidence="6">
    <location>
        <begin position="20"/>
        <end position="41"/>
    </location>
</feature>
<evidence type="ECO:0000256" key="4">
    <source>
        <dbReference type="ARBA" id="ARBA00022989"/>
    </source>
</evidence>
<feature type="transmembrane region" description="Helical" evidence="6">
    <location>
        <begin position="368"/>
        <end position="390"/>
    </location>
</feature>
<dbReference type="InterPro" id="IPR003838">
    <property type="entry name" value="ABC3_permease_C"/>
</dbReference>
<dbReference type="GO" id="GO:0005886">
    <property type="term" value="C:plasma membrane"/>
    <property type="evidence" value="ECO:0007669"/>
    <property type="project" value="UniProtKB-SubCell"/>
</dbReference>
<gene>
    <name evidence="8" type="ORF">IAB46_03885</name>
</gene>
<feature type="transmembrane region" description="Helical" evidence="6">
    <location>
        <begin position="430"/>
        <end position="453"/>
    </location>
</feature>
<reference evidence="8" key="2">
    <citation type="journal article" date="2021" name="PeerJ">
        <title>Extensive microbial diversity within the chicken gut microbiome revealed by metagenomics and culture.</title>
        <authorList>
            <person name="Gilroy R."/>
            <person name="Ravi A."/>
            <person name="Getino M."/>
            <person name="Pursley I."/>
            <person name="Horton D.L."/>
            <person name="Alikhan N.F."/>
            <person name="Baker D."/>
            <person name="Gharbi K."/>
            <person name="Hall N."/>
            <person name="Watson M."/>
            <person name="Adriaenssens E.M."/>
            <person name="Foster-Nyarko E."/>
            <person name="Jarju S."/>
            <person name="Secka A."/>
            <person name="Antonio M."/>
            <person name="Oren A."/>
            <person name="Chaudhuri R.R."/>
            <person name="La Ragione R."/>
            <person name="Hildebrand F."/>
            <person name="Pallen M.J."/>
        </authorList>
    </citation>
    <scope>NUCLEOTIDE SEQUENCE</scope>
    <source>
        <strain evidence="8">CHK178-757</strain>
    </source>
</reference>
<keyword evidence="5 6" id="KW-0472">Membrane</keyword>
<name>A0A9D1F401_9FIRM</name>
<comment type="subcellular location">
    <subcellularLocation>
        <location evidence="1">Cell membrane</location>
        <topology evidence="1">Multi-pass membrane protein</topology>
    </subcellularLocation>
</comment>
<keyword evidence="4 6" id="KW-1133">Transmembrane helix</keyword>
<evidence type="ECO:0000313" key="8">
    <source>
        <dbReference type="EMBL" id="HIS46697.1"/>
    </source>
</evidence>
<proteinExistence type="predicted"/>
<feature type="domain" description="ABC3 transporter permease C-terminal" evidence="7">
    <location>
        <begin position="323"/>
        <end position="448"/>
    </location>
</feature>
<evidence type="ECO:0000256" key="5">
    <source>
        <dbReference type="ARBA" id="ARBA00023136"/>
    </source>
</evidence>
<protein>
    <submittedName>
        <fullName evidence="8">ABC transporter permease</fullName>
    </submittedName>
</protein>
<evidence type="ECO:0000256" key="2">
    <source>
        <dbReference type="ARBA" id="ARBA00022475"/>
    </source>
</evidence>
<feature type="transmembrane region" description="Helical" evidence="6">
    <location>
        <begin position="318"/>
        <end position="338"/>
    </location>
</feature>
<evidence type="ECO:0000256" key="6">
    <source>
        <dbReference type="SAM" id="Phobius"/>
    </source>
</evidence>
<evidence type="ECO:0000259" key="7">
    <source>
        <dbReference type="Pfam" id="PF02687"/>
    </source>
</evidence>
<accession>A0A9D1F401</accession>
<dbReference type="EMBL" id="DVIT01000015">
    <property type="protein sequence ID" value="HIS46697.1"/>
    <property type="molecule type" value="Genomic_DNA"/>
</dbReference>
<organism evidence="8 9">
    <name type="scientific">Candidatus Scybalocola faecigallinarum</name>
    <dbReference type="NCBI Taxonomy" id="2840941"/>
    <lineage>
        <taxon>Bacteria</taxon>
        <taxon>Bacillati</taxon>
        <taxon>Bacillota</taxon>
        <taxon>Clostridia</taxon>
        <taxon>Lachnospirales</taxon>
        <taxon>Lachnospiraceae</taxon>
        <taxon>Lachnospiraceae incertae sedis</taxon>
        <taxon>Candidatus Scybalocola (ex Gilroy et al. 2021)</taxon>
    </lineage>
</organism>
<dbReference type="AlphaFoldDB" id="A0A9D1F401"/>
<keyword evidence="2" id="KW-1003">Cell membrane</keyword>
<evidence type="ECO:0000256" key="3">
    <source>
        <dbReference type="ARBA" id="ARBA00022692"/>
    </source>
</evidence>
<sequence length="460" mass="51711">MKYTWYRICRLLWSHKNVYWLTILELAAGIGILVSGMNLLFTNQRILDSYREDMTMEKTVIYHNQAGGSMDPGAYADTMAVRYEDYLKLSEMYGDQAEIYYGAIYFASARLFSQGEDEQSTPLEIVFMNDAMFEDMFSFKRQDDRLYAGSRAAAVLQKAGHLDDYPVYCIGHEESLNPEVFQSQETKLVFYDFKIENNKIVLSKDHALSWEPIPNEEQTPYIDRLSICEMLDPADGARFEIQDCIIGSTDMLAYVSEDYDPFDSILQIRYLTKNFDPKIAPDMANWLGRERGEDHYQFSVSSKMYTMDSMAQDMGGVITRYMAVAAVILAICLAGTVGRVQKQIFCRSASLKIAYCCGATRWQSFMELFGEVALVFLAGSILGIFGAAAVTPMLQTIGAGVTESISYNPYRILTPLPITEPTRAVFYPELIVPAIAFCLAAALICCAIGAAGVHDTEEQV</sequence>
<evidence type="ECO:0000313" key="9">
    <source>
        <dbReference type="Proteomes" id="UP000823927"/>
    </source>
</evidence>
<dbReference type="Proteomes" id="UP000823927">
    <property type="component" value="Unassembled WGS sequence"/>
</dbReference>
<keyword evidence="3 6" id="KW-0812">Transmembrane</keyword>